<dbReference type="SUPFAM" id="SSF51182">
    <property type="entry name" value="RmlC-like cupins"/>
    <property type="match status" value="1"/>
</dbReference>
<keyword evidence="6" id="KW-1185">Reference proteome</keyword>
<dbReference type="EMBL" id="QPJD01000005">
    <property type="protein sequence ID" value="RCW48930.1"/>
    <property type="molecule type" value="Genomic_DNA"/>
</dbReference>
<evidence type="ECO:0000256" key="1">
    <source>
        <dbReference type="ARBA" id="ARBA00023015"/>
    </source>
</evidence>
<dbReference type="GO" id="GO:0043565">
    <property type="term" value="F:sequence-specific DNA binding"/>
    <property type="evidence" value="ECO:0007669"/>
    <property type="project" value="InterPro"/>
</dbReference>
<dbReference type="InterPro" id="IPR011051">
    <property type="entry name" value="RmlC_Cupin_sf"/>
</dbReference>
<dbReference type="InterPro" id="IPR009057">
    <property type="entry name" value="Homeodomain-like_sf"/>
</dbReference>
<evidence type="ECO:0000313" key="5">
    <source>
        <dbReference type="EMBL" id="RCW48930.1"/>
    </source>
</evidence>
<dbReference type="Gene3D" id="1.10.10.60">
    <property type="entry name" value="Homeodomain-like"/>
    <property type="match status" value="1"/>
</dbReference>
<dbReference type="Pfam" id="PF02311">
    <property type="entry name" value="AraC_binding"/>
    <property type="match status" value="1"/>
</dbReference>
<dbReference type="Proteomes" id="UP000252415">
    <property type="component" value="Unassembled WGS sequence"/>
</dbReference>
<protein>
    <submittedName>
        <fullName evidence="5">AraC family transcriptional regulator</fullName>
    </submittedName>
</protein>
<sequence length="302" mass="34960">MKKNVQLTKGELFFNSGLSIFINRVSERFDLREHAHDFVEICYVWEGSGFHYIDDKVLRVTKGDLFLIPIGISHVFRPSSSAADNQLIVGNCIFEQSILHAIVETMPNTIGSYRYAHIGLEQTQGWIKFREHTNEFGSLFDRMLQEYRQAKQGFQTMLFAMLLELLLVLERRLDNSSLYSSDETSVRDDRLDVILHYIRTQLHEPITLRDVSRHIKLGERQLQRLIRTSTGFTFTGLLHKERMERSCSLLKETTYTAAQIAQLVGIHDMKHFHRLFKKLTGMTPIGFRKAAASANLKRSYSS</sequence>
<reference evidence="5 6" key="1">
    <citation type="submission" date="2018-07" db="EMBL/GenBank/DDBJ databases">
        <title>Genomic Encyclopedia of Type Strains, Phase III (KMG-III): the genomes of soil and plant-associated and newly described type strains.</title>
        <authorList>
            <person name="Whitman W."/>
        </authorList>
    </citation>
    <scope>NUCLEOTIDE SEQUENCE [LARGE SCALE GENOMIC DNA]</scope>
    <source>
        <strain evidence="5 6">CECT 7506</strain>
    </source>
</reference>
<keyword evidence="1" id="KW-0805">Transcription regulation</keyword>
<dbReference type="InterPro" id="IPR018060">
    <property type="entry name" value="HTH_AraC"/>
</dbReference>
<organism evidence="5 6">
    <name type="scientific">Paenibacillus prosopidis</name>
    <dbReference type="NCBI Taxonomy" id="630520"/>
    <lineage>
        <taxon>Bacteria</taxon>
        <taxon>Bacillati</taxon>
        <taxon>Bacillota</taxon>
        <taxon>Bacilli</taxon>
        <taxon>Bacillales</taxon>
        <taxon>Paenibacillaceae</taxon>
        <taxon>Paenibacillus</taxon>
    </lineage>
</organism>
<dbReference type="SUPFAM" id="SSF46689">
    <property type="entry name" value="Homeodomain-like"/>
    <property type="match status" value="1"/>
</dbReference>
<dbReference type="PANTHER" id="PTHR43280:SF2">
    <property type="entry name" value="HTH-TYPE TRANSCRIPTIONAL REGULATOR EXSA"/>
    <property type="match status" value="1"/>
</dbReference>
<evidence type="ECO:0000313" key="6">
    <source>
        <dbReference type="Proteomes" id="UP000252415"/>
    </source>
</evidence>
<gene>
    <name evidence="5" type="ORF">DFP97_105115</name>
</gene>
<evidence type="ECO:0000259" key="4">
    <source>
        <dbReference type="PROSITE" id="PS01124"/>
    </source>
</evidence>
<dbReference type="PANTHER" id="PTHR43280">
    <property type="entry name" value="ARAC-FAMILY TRANSCRIPTIONAL REGULATOR"/>
    <property type="match status" value="1"/>
</dbReference>
<evidence type="ECO:0000256" key="3">
    <source>
        <dbReference type="ARBA" id="ARBA00023163"/>
    </source>
</evidence>
<comment type="caution">
    <text evidence="5">The sequence shown here is derived from an EMBL/GenBank/DDBJ whole genome shotgun (WGS) entry which is preliminary data.</text>
</comment>
<dbReference type="PROSITE" id="PS01124">
    <property type="entry name" value="HTH_ARAC_FAMILY_2"/>
    <property type="match status" value="1"/>
</dbReference>
<dbReference type="Pfam" id="PF12833">
    <property type="entry name" value="HTH_18"/>
    <property type="match status" value="1"/>
</dbReference>
<dbReference type="RefSeq" id="WP_181873424.1">
    <property type="nucleotide sequence ID" value="NZ_QPJD01000005.1"/>
</dbReference>
<accession>A0A368W2J8</accession>
<evidence type="ECO:0000256" key="2">
    <source>
        <dbReference type="ARBA" id="ARBA00023125"/>
    </source>
</evidence>
<keyword evidence="2" id="KW-0238">DNA-binding</keyword>
<dbReference type="Gene3D" id="2.60.120.10">
    <property type="entry name" value="Jelly Rolls"/>
    <property type="match status" value="1"/>
</dbReference>
<feature type="domain" description="HTH araC/xylS-type" evidence="4">
    <location>
        <begin position="192"/>
        <end position="290"/>
    </location>
</feature>
<proteinExistence type="predicted"/>
<dbReference type="InterPro" id="IPR003313">
    <property type="entry name" value="AraC-bd"/>
</dbReference>
<dbReference type="GO" id="GO:0003700">
    <property type="term" value="F:DNA-binding transcription factor activity"/>
    <property type="evidence" value="ECO:0007669"/>
    <property type="project" value="InterPro"/>
</dbReference>
<dbReference type="AlphaFoldDB" id="A0A368W2J8"/>
<dbReference type="InterPro" id="IPR014710">
    <property type="entry name" value="RmlC-like_jellyroll"/>
</dbReference>
<dbReference type="SMART" id="SM00342">
    <property type="entry name" value="HTH_ARAC"/>
    <property type="match status" value="1"/>
</dbReference>
<keyword evidence="3" id="KW-0804">Transcription</keyword>
<name>A0A368W2J8_9BACL</name>